<proteinExistence type="inferred from homology"/>
<keyword evidence="2 4" id="KW-0378">Hydrolase</keyword>
<dbReference type="InterPro" id="IPR005502">
    <property type="entry name" value="Ribosyl_crysJ1"/>
</dbReference>
<dbReference type="Proteomes" id="UP000503820">
    <property type="component" value="Unassembled WGS sequence"/>
</dbReference>
<dbReference type="InterPro" id="IPR050792">
    <property type="entry name" value="ADP-ribosylglycohydrolase"/>
</dbReference>
<dbReference type="InterPro" id="IPR036705">
    <property type="entry name" value="Ribosyl_crysJ1_sf"/>
</dbReference>
<evidence type="ECO:0000313" key="5">
    <source>
        <dbReference type="Proteomes" id="UP000503820"/>
    </source>
</evidence>
<keyword evidence="3" id="KW-0479">Metal-binding</keyword>
<gene>
    <name evidence="4" type="ORF">DSM19430T_32620</name>
</gene>
<comment type="caution">
    <text evidence="4">The sequence shown here is derived from an EMBL/GenBank/DDBJ whole genome shotgun (WGS) entry which is preliminary data.</text>
</comment>
<name>A0A7J0BXZ6_9BACT</name>
<organism evidence="4 5">
    <name type="scientific">Desulfovibrio psychrotolerans</name>
    <dbReference type="NCBI Taxonomy" id="415242"/>
    <lineage>
        <taxon>Bacteria</taxon>
        <taxon>Pseudomonadati</taxon>
        <taxon>Thermodesulfobacteriota</taxon>
        <taxon>Desulfovibrionia</taxon>
        <taxon>Desulfovibrionales</taxon>
        <taxon>Desulfovibrionaceae</taxon>
        <taxon>Desulfovibrio</taxon>
    </lineage>
</organism>
<evidence type="ECO:0000256" key="3">
    <source>
        <dbReference type="PIRSR" id="PIRSR605502-1"/>
    </source>
</evidence>
<evidence type="ECO:0000313" key="4">
    <source>
        <dbReference type="EMBL" id="GFM38578.1"/>
    </source>
</evidence>
<sequence>MANLHAAILTSLAADSLAMGAHWEYDQKRIEDALGRVSTLLPPTLTQYHPNRGAGDLSHYGDQVLVLLDTVTAAGRFDLHAFCTAWQARMKDYDGYLDRATRETLRNLDEGLPPERSGALSSDFSAAARIAPLFTVHGDDAAALVAAARAQTLMTHNSPLVADGAEFFARTVLGVLGGATVREALDAAAEAGYAHLPAEDWLAFTYLSADEDARMAIARFGQSCGMKAAFHGVVHLVTRYEDTPQDALVENVMAGGDSCARGLMAGLILGARHGELACAPAWCNGLTCLPFLRQCLGRVL</sequence>
<keyword evidence="3" id="KW-0460">Magnesium</keyword>
<evidence type="ECO:0000256" key="2">
    <source>
        <dbReference type="ARBA" id="ARBA00022801"/>
    </source>
</evidence>
<comment type="similarity">
    <text evidence="1">Belongs to the ADP-ribosylglycohydrolase family.</text>
</comment>
<dbReference type="Pfam" id="PF03747">
    <property type="entry name" value="ADP_ribosyl_GH"/>
    <property type="match status" value="1"/>
</dbReference>
<dbReference type="Gene3D" id="1.10.4080.10">
    <property type="entry name" value="ADP-ribosylation/Crystallin J1"/>
    <property type="match status" value="1"/>
</dbReference>
<protein>
    <submittedName>
        <fullName evidence="4">ADP-ribosylglycohydrolase</fullName>
    </submittedName>
</protein>
<reference evidence="4 5" key="1">
    <citation type="submission" date="2020-05" db="EMBL/GenBank/DDBJ databases">
        <title>Draft genome sequence of Desulfovibrio psychrotolerans JS1T.</title>
        <authorList>
            <person name="Ueno A."/>
            <person name="Tamazawa S."/>
            <person name="Tamamura S."/>
            <person name="Murakami T."/>
            <person name="Kiyama T."/>
            <person name="Inomata H."/>
            <person name="Amano Y."/>
            <person name="Miyakawa K."/>
            <person name="Tamaki H."/>
            <person name="Naganuma T."/>
            <person name="Kaneko K."/>
        </authorList>
    </citation>
    <scope>NUCLEOTIDE SEQUENCE [LARGE SCALE GENOMIC DNA]</scope>
    <source>
        <strain evidence="4 5">JS1</strain>
    </source>
</reference>
<keyword evidence="5" id="KW-1185">Reference proteome</keyword>
<accession>A0A7J0BXZ6</accession>
<dbReference type="AlphaFoldDB" id="A0A7J0BXZ6"/>
<evidence type="ECO:0000256" key="1">
    <source>
        <dbReference type="ARBA" id="ARBA00010702"/>
    </source>
</evidence>
<dbReference type="PANTHER" id="PTHR16222:SF24">
    <property type="entry name" value="ADP-RIBOSYLHYDROLASE ARH3"/>
    <property type="match status" value="1"/>
</dbReference>
<dbReference type="GO" id="GO:0046872">
    <property type="term" value="F:metal ion binding"/>
    <property type="evidence" value="ECO:0007669"/>
    <property type="project" value="UniProtKB-KW"/>
</dbReference>
<comment type="cofactor">
    <cofactor evidence="3">
        <name>Mg(2+)</name>
        <dbReference type="ChEBI" id="CHEBI:18420"/>
    </cofactor>
    <text evidence="3">Binds 2 magnesium ions per subunit.</text>
</comment>
<dbReference type="RefSeq" id="WP_174411183.1">
    <property type="nucleotide sequence ID" value="NZ_BLVP01000043.1"/>
</dbReference>
<dbReference type="SUPFAM" id="SSF101478">
    <property type="entry name" value="ADP-ribosylglycohydrolase"/>
    <property type="match status" value="1"/>
</dbReference>
<feature type="binding site" evidence="3">
    <location>
        <position position="257"/>
    </location>
    <ligand>
        <name>Mg(2+)</name>
        <dbReference type="ChEBI" id="CHEBI:18420"/>
        <label>1</label>
    </ligand>
</feature>
<dbReference type="PANTHER" id="PTHR16222">
    <property type="entry name" value="ADP-RIBOSYLGLYCOHYDROLASE"/>
    <property type="match status" value="1"/>
</dbReference>
<dbReference type="EMBL" id="BLVP01000043">
    <property type="protein sequence ID" value="GFM38578.1"/>
    <property type="molecule type" value="Genomic_DNA"/>
</dbReference>
<feature type="binding site" evidence="3">
    <location>
        <position position="58"/>
    </location>
    <ligand>
        <name>Mg(2+)</name>
        <dbReference type="ChEBI" id="CHEBI:18420"/>
        <label>1</label>
    </ligand>
</feature>
<dbReference type="GO" id="GO:0016787">
    <property type="term" value="F:hydrolase activity"/>
    <property type="evidence" value="ECO:0007669"/>
    <property type="project" value="UniProtKB-KW"/>
</dbReference>